<evidence type="ECO:0008006" key="4">
    <source>
        <dbReference type="Google" id="ProtNLM"/>
    </source>
</evidence>
<gene>
    <name evidence="2" type="ORF">M2152_001364</name>
</gene>
<reference evidence="2 3" key="1">
    <citation type="submission" date="2023-04" db="EMBL/GenBank/DDBJ databases">
        <title>Genome Encyclopedia of Bacteria and Archaea VI: Functional Genomics of Type Strains.</title>
        <authorList>
            <person name="Whitman W."/>
        </authorList>
    </citation>
    <scope>NUCLEOTIDE SEQUENCE [LARGE SCALE GENOMIC DNA]</scope>
    <source>
        <strain evidence="2 3">SG_E_30_P1</strain>
    </source>
</reference>
<name>A0ABT6KQ00_9MICO</name>
<keyword evidence="1" id="KW-0812">Transmembrane</keyword>
<evidence type="ECO:0000313" key="2">
    <source>
        <dbReference type="EMBL" id="MDH6181182.1"/>
    </source>
</evidence>
<organism evidence="2 3">
    <name type="scientific">Antiquaquibacter oligotrophicus</name>
    <dbReference type="NCBI Taxonomy" id="2880260"/>
    <lineage>
        <taxon>Bacteria</taxon>
        <taxon>Bacillati</taxon>
        <taxon>Actinomycetota</taxon>
        <taxon>Actinomycetes</taxon>
        <taxon>Micrococcales</taxon>
        <taxon>Microbacteriaceae</taxon>
        <taxon>Antiquaquibacter</taxon>
    </lineage>
</organism>
<sequence>MGWIVLIIRTVLLVSAVGFHPSMFPLTVPLAVAGGTFWVAVPGIGGIVLGVLSRRRETPPWGKIAIAISVALCGLVLGGLILGVVAFLVLASYTPY</sequence>
<proteinExistence type="predicted"/>
<dbReference type="Proteomes" id="UP001160142">
    <property type="component" value="Unassembled WGS sequence"/>
</dbReference>
<keyword evidence="1" id="KW-0472">Membrane</keyword>
<feature type="transmembrane region" description="Helical" evidence="1">
    <location>
        <begin position="64"/>
        <end position="93"/>
    </location>
</feature>
<keyword evidence="1" id="KW-1133">Transmembrane helix</keyword>
<protein>
    <recommendedName>
        <fullName evidence="4">DUF4190 domain-containing protein</fullName>
    </recommendedName>
</protein>
<keyword evidence="3" id="KW-1185">Reference proteome</keyword>
<evidence type="ECO:0000313" key="3">
    <source>
        <dbReference type="Proteomes" id="UP001160142"/>
    </source>
</evidence>
<feature type="transmembrane region" description="Helical" evidence="1">
    <location>
        <begin position="28"/>
        <end position="52"/>
    </location>
</feature>
<dbReference type="EMBL" id="JARXVQ010000001">
    <property type="protein sequence ID" value="MDH6181182.1"/>
    <property type="molecule type" value="Genomic_DNA"/>
</dbReference>
<accession>A0ABT6KQ00</accession>
<evidence type="ECO:0000256" key="1">
    <source>
        <dbReference type="SAM" id="Phobius"/>
    </source>
</evidence>
<dbReference type="RefSeq" id="WP_322133501.1">
    <property type="nucleotide sequence ID" value="NZ_CP085036.1"/>
</dbReference>
<comment type="caution">
    <text evidence="2">The sequence shown here is derived from an EMBL/GenBank/DDBJ whole genome shotgun (WGS) entry which is preliminary data.</text>
</comment>